<sequence>MITEDQRHLEQQILRLLDQIIDEASQVSMMVGPYRDERFVEGARMMEQLVTLCEILVEGRKEYVEPTLRQLLQQKLPQPKILRSFGEFQNTLEEYVKVGLERREKDWERSQEVQIPALINQNRTPHIEEIVATESIDNEKYREKDIEEYEIDTKPEPVEEEKVILKKEKKVVEDYSEAILMRTLQEIYPTCEIVAGSPPGTTGITAYVPAKGFAIVCTSSPRRSGRREYNCRQLGLQVVYIAHTDLHSPNRLKRSIMRSRLR</sequence>
<evidence type="ECO:0000313" key="2">
    <source>
        <dbReference type="Proteomes" id="UP000468766"/>
    </source>
</evidence>
<protein>
    <submittedName>
        <fullName evidence="1">Uncharacterized protein</fullName>
    </submittedName>
</protein>
<evidence type="ECO:0000313" key="1">
    <source>
        <dbReference type="EMBL" id="KAB2954135.1"/>
    </source>
</evidence>
<dbReference type="EMBL" id="WBXO01000001">
    <property type="protein sequence ID" value="KAB2954135.1"/>
    <property type="molecule type" value="Genomic_DNA"/>
</dbReference>
<dbReference type="RefSeq" id="WP_151617581.1">
    <property type="nucleotide sequence ID" value="NZ_WBXO01000001.1"/>
</dbReference>
<organism evidence="1 2">
    <name type="scientific">Heliorestis acidaminivorans</name>
    <dbReference type="NCBI Taxonomy" id="553427"/>
    <lineage>
        <taxon>Bacteria</taxon>
        <taxon>Bacillati</taxon>
        <taxon>Bacillota</taxon>
        <taxon>Clostridia</taxon>
        <taxon>Eubacteriales</taxon>
        <taxon>Heliobacteriaceae</taxon>
        <taxon>Heliorestis</taxon>
    </lineage>
</organism>
<accession>A0A6I0ETL8</accession>
<keyword evidence="2" id="KW-1185">Reference proteome</keyword>
<gene>
    <name evidence="1" type="ORF">F9B85_00055</name>
</gene>
<name>A0A6I0ETL8_9FIRM</name>
<dbReference type="AlphaFoldDB" id="A0A6I0ETL8"/>
<comment type="caution">
    <text evidence="1">The sequence shown here is derived from an EMBL/GenBank/DDBJ whole genome shotgun (WGS) entry which is preliminary data.</text>
</comment>
<dbReference type="Proteomes" id="UP000468766">
    <property type="component" value="Unassembled WGS sequence"/>
</dbReference>
<proteinExistence type="predicted"/>
<reference evidence="1 2" key="1">
    <citation type="submission" date="2019-10" db="EMBL/GenBank/DDBJ databases">
        <title>Whole-genome sequence of the extremophile Heliorestis acidaminivorans DSM 24790.</title>
        <authorList>
            <person name="Kyndt J.A."/>
            <person name="Meyer T.E."/>
        </authorList>
    </citation>
    <scope>NUCLEOTIDE SEQUENCE [LARGE SCALE GENOMIC DNA]</scope>
    <source>
        <strain evidence="1 2">DSM 24790</strain>
    </source>
</reference>
<dbReference type="OrthoDB" id="2080822at2"/>